<accession>A0A7U2HZT7</accession>
<proteinExistence type="predicted"/>
<keyword evidence="2" id="KW-1185">Reference proteome</keyword>
<protein>
    <submittedName>
        <fullName evidence="1">Uncharacterized protein</fullName>
    </submittedName>
</protein>
<gene>
    <name evidence="1" type="ORF">JI435_409510</name>
</gene>
<dbReference type="Proteomes" id="UP000663193">
    <property type="component" value="Chromosome 6"/>
</dbReference>
<dbReference type="VEuPathDB" id="FungiDB:JI435_409510"/>
<reference evidence="2" key="1">
    <citation type="journal article" date="2021" name="BMC Genomics">
        <title>Chromosome-level genome assembly and manually-curated proteome of model necrotroph Parastagonospora nodorum Sn15 reveals a genome-wide trove of candidate effector homologs, and redundancy of virulence-related functions within an accessory chromosome.</title>
        <authorList>
            <person name="Bertazzoni S."/>
            <person name="Jones D.A.B."/>
            <person name="Phan H.T."/>
            <person name="Tan K.-C."/>
            <person name="Hane J.K."/>
        </authorList>
    </citation>
    <scope>NUCLEOTIDE SEQUENCE [LARGE SCALE GENOMIC DNA]</scope>
    <source>
        <strain evidence="2">SN15 / ATCC MYA-4574 / FGSC 10173)</strain>
    </source>
</reference>
<evidence type="ECO:0000313" key="1">
    <source>
        <dbReference type="EMBL" id="QRC96718.1"/>
    </source>
</evidence>
<name>A0A7U2HZT7_PHANO</name>
<dbReference type="AlphaFoldDB" id="A0A7U2HZT7"/>
<evidence type="ECO:0000313" key="2">
    <source>
        <dbReference type="Proteomes" id="UP000663193"/>
    </source>
</evidence>
<dbReference type="EMBL" id="CP069028">
    <property type="protein sequence ID" value="QRC96718.1"/>
    <property type="molecule type" value="Genomic_DNA"/>
</dbReference>
<sequence length="99" mass="10957">MSSSSIAQTASSHIHTLAKFPRSETRTFSTWIICRQVTRQVTKSSSQSNLEYYKTLVANYGMQTSSAPLKSQYLSLCSYSSTKRPSNFPDDCSLSGTSI</sequence>
<organism evidence="1 2">
    <name type="scientific">Phaeosphaeria nodorum (strain SN15 / ATCC MYA-4574 / FGSC 10173)</name>
    <name type="common">Glume blotch fungus</name>
    <name type="synonym">Parastagonospora nodorum</name>
    <dbReference type="NCBI Taxonomy" id="321614"/>
    <lineage>
        <taxon>Eukaryota</taxon>
        <taxon>Fungi</taxon>
        <taxon>Dikarya</taxon>
        <taxon>Ascomycota</taxon>
        <taxon>Pezizomycotina</taxon>
        <taxon>Dothideomycetes</taxon>
        <taxon>Pleosporomycetidae</taxon>
        <taxon>Pleosporales</taxon>
        <taxon>Pleosporineae</taxon>
        <taxon>Phaeosphaeriaceae</taxon>
        <taxon>Parastagonospora</taxon>
    </lineage>
</organism>